<dbReference type="AlphaFoldDB" id="E7GEJ9"/>
<dbReference type="Pfam" id="PF00436">
    <property type="entry name" value="SSB"/>
    <property type="match status" value="1"/>
</dbReference>
<protein>
    <recommendedName>
        <fullName evidence="5">Single-stranded DNA-binding protein</fullName>
    </recommendedName>
</protein>
<dbReference type="GeneID" id="78231586"/>
<dbReference type="eggNOG" id="ENOG502ZVJ6">
    <property type="taxonomic scope" value="Bacteria"/>
</dbReference>
<comment type="caution">
    <text evidence="3">The sequence shown here is derived from an EMBL/GenBank/DDBJ whole genome shotgun (WGS) entry which is preliminary data.</text>
</comment>
<proteinExistence type="predicted"/>
<dbReference type="SUPFAM" id="SSF50249">
    <property type="entry name" value="Nucleic acid-binding proteins"/>
    <property type="match status" value="1"/>
</dbReference>
<dbReference type="CDD" id="cd04496">
    <property type="entry name" value="SSB_OBF"/>
    <property type="match status" value="1"/>
</dbReference>
<name>E7GEJ9_9FIRM</name>
<dbReference type="OrthoDB" id="9780175at2"/>
<gene>
    <name evidence="3" type="ORF">HMPREF9488_03141</name>
</gene>
<accession>E7GEJ9</accession>
<evidence type="ECO:0000256" key="1">
    <source>
        <dbReference type="ARBA" id="ARBA00023125"/>
    </source>
</evidence>
<evidence type="ECO:0000313" key="4">
    <source>
        <dbReference type="Proteomes" id="UP000003157"/>
    </source>
</evidence>
<dbReference type="RefSeq" id="WP_008790223.1">
    <property type="nucleotide sequence ID" value="NZ_AKCB01000004.1"/>
</dbReference>
<organism evidence="3 4">
    <name type="scientific">Coprobacillus cateniformis</name>
    <dbReference type="NCBI Taxonomy" id="100884"/>
    <lineage>
        <taxon>Bacteria</taxon>
        <taxon>Bacillati</taxon>
        <taxon>Bacillota</taxon>
        <taxon>Erysipelotrichia</taxon>
        <taxon>Erysipelotrichales</taxon>
        <taxon>Coprobacillaceae</taxon>
        <taxon>Coprobacillus</taxon>
    </lineage>
</organism>
<dbReference type="Gene3D" id="2.40.50.140">
    <property type="entry name" value="Nucleic acid-binding proteins"/>
    <property type="match status" value="1"/>
</dbReference>
<dbReference type="InterPro" id="IPR012340">
    <property type="entry name" value="NA-bd_OB-fold"/>
</dbReference>
<dbReference type="STRING" id="100884.GCA_000269565_03849"/>
<dbReference type="HOGENOM" id="CLU_1178626_0_0_9"/>
<keyword evidence="4" id="KW-1185">Reference proteome</keyword>
<dbReference type="PROSITE" id="PS50935">
    <property type="entry name" value="SSB"/>
    <property type="match status" value="1"/>
</dbReference>
<evidence type="ECO:0008006" key="5">
    <source>
        <dbReference type="Google" id="ProtNLM"/>
    </source>
</evidence>
<evidence type="ECO:0000313" key="3">
    <source>
        <dbReference type="EMBL" id="EFW03450.1"/>
    </source>
</evidence>
<reference evidence="3 4" key="1">
    <citation type="submission" date="2010-12" db="EMBL/GenBank/DDBJ databases">
        <title>The Genome Sequence of Coprobacillus sp. strain 29_1.</title>
        <authorList>
            <consortium name="The Broad Institute Genome Sequencing Platform"/>
            <person name="Earl A."/>
            <person name="Ward D."/>
            <person name="Feldgarden M."/>
            <person name="Gevers D."/>
            <person name="Daigneault M."/>
            <person name="Sibley C.D."/>
            <person name="White A."/>
            <person name="Strauss J."/>
            <person name="Allen-Vercoe E."/>
            <person name="Young S.K."/>
            <person name="Zeng Q."/>
            <person name="Gargeya S."/>
            <person name="Fitzgerald M."/>
            <person name="Haas B."/>
            <person name="Abouelleil A."/>
            <person name="Alvarado L."/>
            <person name="Arachchi H.M."/>
            <person name="Berlin A."/>
            <person name="Brown A."/>
            <person name="Chapman S.B."/>
            <person name="Chen Z."/>
            <person name="Dunbar C."/>
            <person name="Freedman E."/>
            <person name="Gearin G."/>
            <person name="Gellesch M."/>
            <person name="Goldberg J."/>
            <person name="Griggs A."/>
            <person name="Gujja S."/>
            <person name="Heilman E."/>
            <person name="Heiman D."/>
            <person name="Howarth C."/>
            <person name="Larson L."/>
            <person name="Lui A."/>
            <person name="MacDonald P.J.P."/>
            <person name="Mehta T."/>
            <person name="Montmayeur A."/>
            <person name="Murphy C."/>
            <person name="Neiman D."/>
            <person name="Pearson M."/>
            <person name="Priest M."/>
            <person name="Roberts A."/>
            <person name="Saif S."/>
            <person name="Shea T."/>
            <person name="Shenoy N."/>
            <person name="Sisk P."/>
            <person name="Stolte C."/>
            <person name="Sykes S."/>
            <person name="White J."/>
            <person name="Yandava C."/>
            <person name="Nusbaum C."/>
            <person name="Birren B."/>
        </authorList>
    </citation>
    <scope>NUCLEOTIDE SEQUENCE [LARGE SCALE GENOMIC DNA]</scope>
    <source>
        <strain evidence="3 4">29_1</strain>
    </source>
</reference>
<dbReference type="Proteomes" id="UP000003157">
    <property type="component" value="Unassembled WGS sequence"/>
</dbReference>
<dbReference type="EMBL" id="ADKX01000046">
    <property type="protein sequence ID" value="EFW03450.1"/>
    <property type="molecule type" value="Genomic_DNA"/>
</dbReference>
<sequence>MSNIAFIGGVVETPAYFDNDILNIDLLILRKDLNKVERLTVITNNNEAIAKAVREINEGDYFLTTNAHIMTKTYLRTKELECSECYNTEYKKVKSERTEVIFNDFSILKFEGDMPEGINKVFLEGNVCSDLNYRDKDGKSYCKYKLAVNQKVFDTKAEYPYIVTFGKDAELSKTYLKKNSRVFIEGSIQQRDIRQSEPFRCDACGVEAVKKIPNIVREIITSNVLFLDKDKSDDK</sequence>
<evidence type="ECO:0000256" key="2">
    <source>
        <dbReference type="PROSITE-ProRule" id="PRU00252"/>
    </source>
</evidence>
<dbReference type="GO" id="GO:0003697">
    <property type="term" value="F:single-stranded DNA binding"/>
    <property type="evidence" value="ECO:0007669"/>
    <property type="project" value="InterPro"/>
</dbReference>
<dbReference type="InterPro" id="IPR000424">
    <property type="entry name" value="Primosome_PriB/ssb"/>
</dbReference>
<keyword evidence="1 2" id="KW-0238">DNA-binding</keyword>